<protein>
    <submittedName>
        <fullName evidence="2">Anti-sigma regulatory factor</fullName>
    </submittedName>
</protein>
<evidence type="ECO:0000259" key="1">
    <source>
        <dbReference type="SMART" id="SM00387"/>
    </source>
</evidence>
<dbReference type="Gene3D" id="3.30.565.10">
    <property type="entry name" value="Histidine kinase-like ATPase, C-terminal domain"/>
    <property type="match status" value="1"/>
</dbReference>
<dbReference type="CDD" id="cd16934">
    <property type="entry name" value="HATPase_RsbT-like"/>
    <property type="match status" value="1"/>
</dbReference>
<dbReference type="AlphaFoldDB" id="A0A538SVP2"/>
<sequence length="132" mass="13887">MEDSAMAVASDSDIVLARNQGRVVALRLGFRPTDATLIATAISELARNILLYAGSGEIAIRPLERGKQVGLAVVARDSGPGIADPARAMEDGYSTSGRLGLGLPGVRRLMDEFEIHTAAGQGTTVTVKKWIP</sequence>
<dbReference type="Pfam" id="PF13581">
    <property type="entry name" value="HATPase_c_2"/>
    <property type="match status" value="1"/>
</dbReference>
<name>A0A538SVP2_UNCEI</name>
<evidence type="ECO:0000313" key="3">
    <source>
        <dbReference type="Proteomes" id="UP000317716"/>
    </source>
</evidence>
<dbReference type="SUPFAM" id="SSF55874">
    <property type="entry name" value="ATPase domain of HSP90 chaperone/DNA topoisomerase II/histidine kinase"/>
    <property type="match status" value="1"/>
</dbReference>
<proteinExistence type="predicted"/>
<comment type="caution">
    <text evidence="2">The sequence shown here is derived from an EMBL/GenBank/DDBJ whole genome shotgun (WGS) entry which is preliminary data.</text>
</comment>
<dbReference type="SMART" id="SM00387">
    <property type="entry name" value="HATPase_c"/>
    <property type="match status" value="1"/>
</dbReference>
<reference evidence="2 3" key="1">
    <citation type="journal article" date="2019" name="Nat. Microbiol.">
        <title>Mediterranean grassland soil C-N compound turnover is dependent on rainfall and depth, and is mediated by genomically divergent microorganisms.</title>
        <authorList>
            <person name="Diamond S."/>
            <person name="Andeer P.F."/>
            <person name="Li Z."/>
            <person name="Crits-Christoph A."/>
            <person name="Burstein D."/>
            <person name="Anantharaman K."/>
            <person name="Lane K.R."/>
            <person name="Thomas B.C."/>
            <person name="Pan C."/>
            <person name="Northen T.R."/>
            <person name="Banfield J.F."/>
        </authorList>
    </citation>
    <scope>NUCLEOTIDE SEQUENCE [LARGE SCALE GENOMIC DNA]</scope>
    <source>
        <strain evidence="2">WS_2</strain>
    </source>
</reference>
<dbReference type="Proteomes" id="UP000317716">
    <property type="component" value="Unassembled WGS sequence"/>
</dbReference>
<evidence type="ECO:0000313" key="2">
    <source>
        <dbReference type="EMBL" id="TMQ55456.1"/>
    </source>
</evidence>
<dbReference type="InterPro" id="IPR003594">
    <property type="entry name" value="HATPase_dom"/>
</dbReference>
<feature type="domain" description="Histidine kinase/HSP90-like ATPase" evidence="1">
    <location>
        <begin position="33"/>
        <end position="132"/>
    </location>
</feature>
<dbReference type="InterPro" id="IPR036890">
    <property type="entry name" value="HATPase_C_sf"/>
</dbReference>
<dbReference type="EMBL" id="VBOS01000214">
    <property type="protein sequence ID" value="TMQ55456.1"/>
    <property type="molecule type" value="Genomic_DNA"/>
</dbReference>
<gene>
    <name evidence="2" type="ORF">E6K72_06335</name>
</gene>
<accession>A0A538SVP2</accession>
<organism evidence="2 3">
    <name type="scientific">Eiseniibacteriota bacterium</name>
    <dbReference type="NCBI Taxonomy" id="2212470"/>
    <lineage>
        <taxon>Bacteria</taxon>
        <taxon>Candidatus Eiseniibacteriota</taxon>
    </lineage>
</organism>